<dbReference type="FunFam" id="3.90.950.10:FF:000001">
    <property type="entry name" value="dITP/XTP pyrophosphatase"/>
    <property type="match status" value="1"/>
</dbReference>
<dbReference type="PANTHER" id="PTHR11067">
    <property type="entry name" value="INOSINE TRIPHOSPHATE PYROPHOSPHATASE/HAM1 PROTEIN"/>
    <property type="match status" value="1"/>
</dbReference>
<dbReference type="GO" id="GO:0009117">
    <property type="term" value="P:nucleotide metabolic process"/>
    <property type="evidence" value="ECO:0007669"/>
    <property type="project" value="UniProtKB-KW"/>
</dbReference>
<organism evidence="12 13">
    <name type="scientific">Gemella bergeri ATCC 700627</name>
    <dbReference type="NCBI Taxonomy" id="1321820"/>
    <lineage>
        <taxon>Bacteria</taxon>
        <taxon>Bacillati</taxon>
        <taxon>Bacillota</taxon>
        <taxon>Bacilli</taxon>
        <taxon>Bacillales</taxon>
        <taxon>Gemellaceae</taxon>
        <taxon>Gemella</taxon>
    </lineage>
</organism>
<keyword evidence="7 10" id="KW-0546">Nucleotide metabolism</keyword>
<feature type="binding site" evidence="10">
    <location>
        <begin position="8"/>
        <end position="13"/>
    </location>
    <ligand>
        <name>substrate</name>
    </ligand>
</feature>
<dbReference type="HAMAP" id="MF_01405">
    <property type="entry name" value="Non_canon_purine_NTPase"/>
    <property type="match status" value="1"/>
</dbReference>
<evidence type="ECO:0000313" key="13">
    <source>
        <dbReference type="Proteomes" id="UP000016637"/>
    </source>
</evidence>
<dbReference type="HOGENOM" id="CLU_082080_0_2_9"/>
<comment type="catalytic activity">
    <reaction evidence="8 10">
        <text>dITP + H2O = dIMP + diphosphate + H(+)</text>
        <dbReference type="Rhea" id="RHEA:28342"/>
        <dbReference type="ChEBI" id="CHEBI:15377"/>
        <dbReference type="ChEBI" id="CHEBI:15378"/>
        <dbReference type="ChEBI" id="CHEBI:33019"/>
        <dbReference type="ChEBI" id="CHEBI:61194"/>
        <dbReference type="ChEBI" id="CHEBI:61382"/>
        <dbReference type="EC" id="3.6.1.66"/>
    </reaction>
</comment>
<keyword evidence="3 10" id="KW-0479">Metal-binding</keyword>
<dbReference type="RefSeq" id="WP_021752866.1">
    <property type="nucleotide sequence ID" value="NZ_KI271825.1"/>
</dbReference>
<dbReference type="PANTHER" id="PTHR11067:SF9">
    <property type="entry name" value="INOSINE TRIPHOSPHATE PYROPHOSPHATASE"/>
    <property type="match status" value="1"/>
</dbReference>
<dbReference type="InterPro" id="IPR029001">
    <property type="entry name" value="ITPase-like_fam"/>
</dbReference>
<accession>U2S1E9</accession>
<sequence>MKELVLASNNAHKIEEIKEILANYNILSLADVGFFDEIIEDGVTFEENALIKARIISNYTKKIAIADDSGLVIDLLNGEPGVYSARYSKEKTDKKNIEKVLTKLNGKESPAHFVSVIALVTPDGEEITFRGECHGKIISEQRGNNGFGYDPIFYIKKLNKTFAELSNKEKNSISHRKNSLNKLAGYLREQINEN</sequence>
<dbReference type="GO" id="GO:0000166">
    <property type="term" value="F:nucleotide binding"/>
    <property type="evidence" value="ECO:0007669"/>
    <property type="project" value="UniProtKB-KW"/>
</dbReference>
<feature type="binding site" evidence="10">
    <location>
        <begin position="175"/>
        <end position="176"/>
    </location>
    <ligand>
        <name>substrate</name>
    </ligand>
</feature>
<comment type="cofactor">
    <cofactor evidence="10">
        <name>Mg(2+)</name>
        <dbReference type="ChEBI" id="CHEBI:18420"/>
    </cofactor>
    <text evidence="10">Binds 1 Mg(2+) ion per subunit.</text>
</comment>
<comment type="catalytic activity">
    <reaction evidence="9 10">
        <text>XTP + H2O = XMP + diphosphate + H(+)</text>
        <dbReference type="Rhea" id="RHEA:28610"/>
        <dbReference type="ChEBI" id="CHEBI:15377"/>
        <dbReference type="ChEBI" id="CHEBI:15378"/>
        <dbReference type="ChEBI" id="CHEBI:33019"/>
        <dbReference type="ChEBI" id="CHEBI:57464"/>
        <dbReference type="ChEBI" id="CHEBI:61314"/>
        <dbReference type="EC" id="3.6.1.66"/>
    </reaction>
</comment>
<evidence type="ECO:0000256" key="11">
    <source>
        <dbReference type="RuleBase" id="RU003781"/>
    </source>
</evidence>
<feature type="active site" description="Proton acceptor" evidence="10">
    <location>
        <position position="68"/>
    </location>
</feature>
<dbReference type="InterPro" id="IPR020922">
    <property type="entry name" value="dITP/XTP_pyrophosphatase"/>
</dbReference>
<dbReference type="NCBIfam" id="TIGR00042">
    <property type="entry name" value="RdgB/HAM1 family non-canonical purine NTP pyrophosphatase"/>
    <property type="match status" value="1"/>
</dbReference>
<feature type="binding site" evidence="10">
    <location>
        <position position="170"/>
    </location>
    <ligand>
        <name>substrate</name>
    </ligand>
</feature>
<comment type="subunit">
    <text evidence="2 10">Homodimer.</text>
</comment>
<dbReference type="SUPFAM" id="SSF52972">
    <property type="entry name" value="ITPase-like"/>
    <property type="match status" value="1"/>
</dbReference>
<comment type="caution">
    <text evidence="10">Lacks conserved residue(s) required for the propagation of feature annotation.</text>
</comment>
<feature type="binding site" evidence="10">
    <location>
        <position position="68"/>
    </location>
    <ligand>
        <name>Mg(2+)</name>
        <dbReference type="ChEBI" id="CHEBI:18420"/>
    </ligand>
</feature>
<evidence type="ECO:0000256" key="3">
    <source>
        <dbReference type="ARBA" id="ARBA00022723"/>
    </source>
</evidence>
<dbReference type="eggNOG" id="COG0127">
    <property type="taxonomic scope" value="Bacteria"/>
</dbReference>
<dbReference type="GO" id="GO:0046872">
    <property type="term" value="F:metal ion binding"/>
    <property type="evidence" value="ECO:0007669"/>
    <property type="project" value="UniProtKB-KW"/>
</dbReference>
<reference evidence="12 13" key="1">
    <citation type="submission" date="2013-08" db="EMBL/GenBank/DDBJ databases">
        <authorList>
            <person name="Weinstock G."/>
            <person name="Sodergren E."/>
            <person name="Wylie T."/>
            <person name="Fulton L."/>
            <person name="Fulton R."/>
            <person name="Fronick C."/>
            <person name="O'Laughlin M."/>
            <person name="Godfrey J."/>
            <person name="Miner T."/>
            <person name="Herter B."/>
            <person name="Appelbaum E."/>
            <person name="Cordes M."/>
            <person name="Lek S."/>
            <person name="Wollam A."/>
            <person name="Pepin K.H."/>
            <person name="Palsikar V.B."/>
            <person name="Mitreva M."/>
            <person name="Wilson R.K."/>
        </authorList>
    </citation>
    <scope>NUCLEOTIDE SEQUENCE [LARGE SCALE GENOMIC DNA]</scope>
    <source>
        <strain evidence="12 13">ATCC 700627</strain>
    </source>
</reference>
<evidence type="ECO:0000256" key="8">
    <source>
        <dbReference type="ARBA" id="ARBA00051875"/>
    </source>
</evidence>
<comment type="catalytic activity">
    <reaction evidence="10">
        <text>ITP + H2O = IMP + diphosphate + H(+)</text>
        <dbReference type="Rhea" id="RHEA:29399"/>
        <dbReference type="ChEBI" id="CHEBI:15377"/>
        <dbReference type="ChEBI" id="CHEBI:15378"/>
        <dbReference type="ChEBI" id="CHEBI:33019"/>
        <dbReference type="ChEBI" id="CHEBI:58053"/>
        <dbReference type="ChEBI" id="CHEBI:61402"/>
        <dbReference type="EC" id="3.6.1.66"/>
    </reaction>
</comment>
<evidence type="ECO:0000256" key="1">
    <source>
        <dbReference type="ARBA" id="ARBA00008023"/>
    </source>
</evidence>
<keyword evidence="6 10" id="KW-0460">Magnesium</keyword>
<gene>
    <name evidence="12" type="ORF">HMPREF1983_00506</name>
</gene>
<dbReference type="EC" id="3.6.1.66" evidence="10"/>
<dbReference type="Gene3D" id="3.90.950.10">
    <property type="match status" value="1"/>
</dbReference>
<comment type="similarity">
    <text evidence="1 10 11">Belongs to the HAM1 NTPase family.</text>
</comment>
<dbReference type="GO" id="GO:0017111">
    <property type="term" value="F:ribonucleoside triphosphate phosphatase activity"/>
    <property type="evidence" value="ECO:0007669"/>
    <property type="project" value="InterPro"/>
</dbReference>
<dbReference type="Proteomes" id="UP000016637">
    <property type="component" value="Unassembled WGS sequence"/>
</dbReference>
<comment type="function">
    <text evidence="10">Pyrophosphatase that catalyzes the hydrolysis of nucleoside triphosphates to their monophosphate derivatives, with a high preference for the non-canonical purine nucleotides XTP (xanthosine triphosphate), dITP (deoxyinosine triphosphate) and ITP. Seems to function as a house-cleaning enzyme that removes non-canonical purine nucleotides from the nucleotide pool, thus preventing their incorporation into DNA/RNA and avoiding chromosomal lesions.</text>
</comment>
<evidence type="ECO:0000256" key="4">
    <source>
        <dbReference type="ARBA" id="ARBA00022741"/>
    </source>
</evidence>
<feature type="binding site" evidence="10">
    <location>
        <position position="69"/>
    </location>
    <ligand>
        <name>substrate</name>
    </ligand>
</feature>
<dbReference type="GO" id="GO:0035870">
    <property type="term" value="F:dITP diphosphatase activity"/>
    <property type="evidence" value="ECO:0007669"/>
    <property type="project" value="UniProtKB-UniRule"/>
</dbReference>
<dbReference type="PATRIC" id="fig|1321820.3.peg.497"/>
<dbReference type="Pfam" id="PF01725">
    <property type="entry name" value="Ham1p_like"/>
    <property type="match status" value="1"/>
</dbReference>
<dbReference type="GO" id="GO:0036222">
    <property type="term" value="F:XTP diphosphatase activity"/>
    <property type="evidence" value="ECO:0007669"/>
    <property type="project" value="UniProtKB-UniRule"/>
</dbReference>
<evidence type="ECO:0000256" key="7">
    <source>
        <dbReference type="ARBA" id="ARBA00023080"/>
    </source>
</evidence>
<evidence type="ECO:0000313" key="12">
    <source>
        <dbReference type="EMBL" id="ERK59563.1"/>
    </source>
</evidence>
<feature type="binding site" evidence="10">
    <location>
        <begin position="147"/>
        <end position="150"/>
    </location>
    <ligand>
        <name>substrate</name>
    </ligand>
</feature>
<name>U2S1E9_9BACL</name>
<dbReference type="GO" id="GO:0009146">
    <property type="term" value="P:purine nucleoside triphosphate catabolic process"/>
    <property type="evidence" value="ECO:0007669"/>
    <property type="project" value="UniProtKB-UniRule"/>
</dbReference>
<evidence type="ECO:0000256" key="2">
    <source>
        <dbReference type="ARBA" id="ARBA00011738"/>
    </source>
</evidence>
<dbReference type="EMBL" id="AWVP01000025">
    <property type="protein sequence ID" value="ERK59563.1"/>
    <property type="molecule type" value="Genomic_DNA"/>
</dbReference>
<comment type="caution">
    <text evidence="12">The sequence shown here is derived from an EMBL/GenBank/DDBJ whole genome shotgun (WGS) entry which is preliminary data.</text>
</comment>
<dbReference type="NCBIfam" id="NF011397">
    <property type="entry name" value="PRK14822.1"/>
    <property type="match status" value="1"/>
</dbReference>
<keyword evidence="4 10" id="KW-0547">Nucleotide-binding</keyword>
<keyword evidence="13" id="KW-1185">Reference proteome</keyword>
<evidence type="ECO:0000256" key="10">
    <source>
        <dbReference type="HAMAP-Rule" id="MF_01405"/>
    </source>
</evidence>
<dbReference type="InterPro" id="IPR002637">
    <property type="entry name" value="RdgB/HAM1"/>
</dbReference>
<proteinExistence type="inferred from homology"/>
<keyword evidence="5 10" id="KW-0378">Hydrolase</keyword>
<protein>
    <recommendedName>
        <fullName evidence="10">dITP/XTP pyrophosphatase</fullName>
        <ecNumber evidence="10">3.6.1.66</ecNumber>
    </recommendedName>
    <alternativeName>
        <fullName evidence="10">Non-canonical purine NTP pyrophosphatase</fullName>
    </alternativeName>
    <alternativeName>
        <fullName evidence="10">Non-standard purine NTP pyrophosphatase</fullName>
    </alternativeName>
    <alternativeName>
        <fullName evidence="10">Nucleoside-triphosphate diphosphatase</fullName>
    </alternativeName>
    <alternativeName>
        <fullName evidence="10">Nucleoside-triphosphate pyrophosphatase</fullName>
        <shortName evidence="10">NTPase</shortName>
    </alternativeName>
</protein>
<dbReference type="GO" id="GO:0036220">
    <property type="term" value="F:ITP diphosphatase activity"/>
    <property type="evidence" value="ECO:0007669"/>
    <property type="project" value="UniProtKB-UniRule"/>
</dbReference>
<dbReference type="AlphaFoldDB" id="U2S1E9"/>
<evidence type="ECO:0000256" key="6">
    <source>
        <dbReference type="ARBA" id="ARBA00022842"/>
    </source>
</evidence>
<dbReference type="CDD" id="cd00515">
    <property type="entry name" value="HAM1"/>
    <property type="match status" value="1"/>
</dbReference>
<evidence type="ECO:0000256" key="9">
    <source>
        <dbReference type="ARBA" id="ARBA00052017"/>
    </source>
</evidence>
<dbReference type="GO" id="GO:0005829">
    <property type="term" value="C:cytosol"/>
    <property type="evidence" value="ECO:0007669"/>
    <property type="project" value="TreeGrafter"/>
</dbReference>
<evidence type="ECO:0000256" key="5">
    <source>
        <dbReference type="ARBA" id="ARBA00022801"/>
    </source>
</evidence>